<comment type="caution">
    <text evidence="3">The sequence shown here is derived from an EMBL/GenBank/DDBJ whole genome shotgun (WGS) entry which is preliminary data.</text>
</comment>
<keyword evidence="2" id="KW-0472">Membrane</keyword>
<dbReference type="EMBL" id="LAVA02000003">
    <property type="protein sequence ID" value="OIJ69527.1"/>
    <property type="molecule type" value="Genomic_DNA"/>
</dbReference>
<proteinExistence type="predicted"/>
<accession>A0A1J4P454</accession>
<evidence type="ECO:0000256" key="2">
    <source>
        <dbReference type="SAM" id="Phobius"/>
    </source>
</evidence>
<keyword evidence="2" id="KW-1133">Transmembrane helix</keyword>
<evidence type="ECO:0000256" key="1">
    <source>
        <dbReference type="SAM" id="MobiDB-lite"/>
    </source>
</evidence>
<keyword evidence="2" id="KW-0812">Transmembrane</keyword>
<evidence type="ECO:0000313" key="3">
    <source>
        <dbReference type="EMBL" id="OIJ69527.1"/>
    </source>
</evidence>
<feature type="region of interest" description="Disordered" evidence="1">
    <location>
        <begin position="1"/>
        <end position="26"/>
    </location>
</feature>
<dbReference type="STRING" id="1428628.WN71_001180"/>
<dbReference type="AlphaFoldDB" id="A0A1J4P454"/>
<organism evidence="3 4">
    <name type="scientific">Streptomyces mangrovisoli</name>
    <dbReference type="NCBI Taxonomy" id="1428628"/>
    <lineage>
        <taxon>Bacteria</taxon>
        <taxon>Bacillati</taxon>
        <taxon>Actinomycetota</taxon>
        <taxon>Actinomycetes</taxon>
        <taxon>Kitasatosporales</taxon>
        <taxon>Streptomycetaceae</taxon>
        <taxon>Streptomyces</taxon>
    </lineage>
</organism>
<dbReference type="InterPro" id="IPR043857">
    <property type="entry name" value="DUF5819"/>
</dbReference>
<evidence type="ECO:0000313" key="4">
    <source>
        <dbReference type="Proteomes" id="UP000034196"/>
    </source>
</evidence>
<gene>
    <name evidence="3" type="ORF">WN71_001180</name>
</gene>
<protein>
    <submittedName>
        <fullName evidence="3">Uncharacterized protein</fullName>
    </submittedName>
</protein>
<dbReference type="Pfam" id="PF19136">
    <property type="entry name" value="DUF5819"/>
    <property type="match status" value="1"/>
</dbReference>
<reference evidence="3" key="1">
    <citation type="submission" date="2016-10" db="EMBL/GenBank/DDBJ databases">
        <title>Genome sequence of Streptomyces mangrovisoli MUSC 149.</title>
        <authorList>
            <person name="Lee L.-H."/>
            <person name="Ser H.-L."/>
        </authorList>
    </citation>
    <scope>NUCLEOTIDE SEQUENCE [LARGE SCALE GENOMIC DNA]</scope>
    <source>
        <strain evidence="3">MUSC 149</strain>
    </source>
</reference>
<keyword evidence="4" id="KW-1185">Reference proteome</keyword>
<dbReference type="Proteomes" id="UP000034196">
    <property type="component" value="Unassembled WGS sequence"/>
</dbReference>
<name>A0A1J4P454_9ACTN</name>
<sequence length="244" mass="26519">MGPEAAVPTDGCGPTEDPAHADFPDPAAPRTTLAALSLPYQVGAALALAVVAVVACVHLGMVFLHVAPANTVTKQHGEAIDDWVYPEFEQNWKLFAPNPLQQNIDVQVRADVRTEDGASRTTGWYDLSAEDGRAIDGNPLPSHTRQNELRRAWDFFLGTHDGANHPVGLRGDLSEQYLRRIAVLRLGRDDAAGPGGTVERVQFRSVTTNVPPPKWSDEQISTTPVYRELPWWSVPSDEAAGGVR</sequence>
<feature type="transmembrane region" description="Helical" evidence="2">
    <location>
        <begin position="42"/>
        <end position="64"/>
    </location>
</feature>